<protein>
    <recommendedName>
        <fullName evidence="3">Glycosyl hydrolase family 71</fullName>
    </recommendedName>
</protein>
<sequence length="458" mass="49951">MVAVVNPGPLQSRRRLILACLSLSCALPVLITARAIAPLSGLDKNRKRVFAHYMVAWPRGGRQASIESYRSEMRDAHARGIDGFALNCGGWHRSEPQYKQRVMSMYEAAGSLDFDFTLFVSADGHAQDEIDDIVESTRGLKAQLRMDGKPVLSAYAAGGKGFSNGAALIDHARRLGAFFVPHFFPETGERLITPVAADQIVQRLGTADGYFYFGAAGLPELIADSVESLGPELRAHGKLFMAPVTPYYRGLPAGTNYRAFETEGFSGMAAEWEAAIASNASWVQIVTWNDWAESTYVAPLPMPAGAAGRAHVYDDRFGELPSHAAYLDASAYYIQWFKTGKQPAILRDQLFYFYRLNPPASAAGTPPQSQTPLSTRIHVSVFLTAPATLIVQLPGADSDRQIDVHVGITHLSVDSRAGRPRFVLKRQGKRIIDKSGEQPITDDDSSGAYNYFSGSAQA</sequence>
<dbReference type="Gene3D" id="3.20.20.80">
    <property type="entry name" value="Glycosidases"/>
    <property type="match status" value="1"/>
</dbReference>
<name>A0A242M4P9_CABSO</name>
<dbReference type="AlphaFoldDB" id="A0A242M4P9"/>
<evidence type="ECO:0000313" key="1">
    <source>
        <dbReference type="EMBL" id="OTP66001.1"/>
    </source>
</evidence>
<proteinExistence type="predicted"/>
<gene>
    <name evidence="1" type="ORF">PAMC26510_36320</name>
</gene>
<dbReference type="InterPro" id="IPR005197">
    <property type="entry name" value="Glyco_hydro_71"/>
</dbReference>
<dbReference type="CDD" id="cd11577">
    <property type="entry name" value="GH71"/>
    <property type="match status" value="1"/>
</dbReference>
<comment type="caution">
    <text evidence="1">The sequence shown here is derived from an EMBL/GenBank/DDBJ whole genome shotgun (WGS) entry which is preliminary data.</text>
</comment>
<accession>A0A242M4P9</accession>
<dbReference type="GO" id="GO:0051118">
    <property type="term" value="F:glucan endo-1,3-alpha-glucosidase activity"/>
    <property type="evidence" value="ECO:0007669"/>
    <property type="project" value="InterPro"/>
</dbReference>
<organism evidence="1 2">
    <name type="scientific">Caballeronia sordidicola</name>
    <name type="common">Burkholderia sordidicola</name>
    <dbReference type="NCBI Taxonomy" id="196367"/>
    <lineage>
        <taxon>Bacteria</taxon>
        <taxon>Pseudomonadati</taxon>
        <taxon>Pseudomonadota</taxon>
        <taxon>Betaproteobacteria</taxon>
        <taxon>Burkholderiales</taxon>
        <taxon>Burkholderiaceae</taxon>
        <taxon>Caballeronia</taxon>
    </lineage>
</organism>
<dbReference type="Pfam" id="PF03659">
    <property type="entry name" value="Glyco_hydro_71"/>
    <property type="match status" value="1"/>
</dbReference>
<dbReference type="EMBL" id="NBTY01000209">
    <property type="protein sequence ID" value="OTP66001.1"/>
    <property type="molecule type" value="Genomic_DNA"/>
</dbReference>
<dbReference type="Proteomes" id="UP000194546">
    <property type="component" value="Unassembled WGS sequence"/>
</dbReference>
<evidence type="ECO:0008006" key="3">
    <source>
        <dbReference type="Google" id="ProtNLM"/>
    </source>
</evidence>
<reference evidence="1 2" key="1">
    <citation type="submission" date="2017-03" db="EMBL/GenBank/DDBJ databases">
        <title>Genome analysis of strain PAMC 26510.</title>
        <authorList>
            <person name="Oh H.-M."/>
            <person name="Yang J.-A."/>
        </authorList>
    </citation>
    <scope>NUCLEOTIDE SEQUENCE [LARGE SCALE GENOMIC DNA]</scope>
    <source>
        <strain evidence="1 2">PAMC 26510</strain>
    </source>
</reference>
<evidence type="ECO:0000313" key="2">
    <source>
        <dbReference type="Proteomes" id="UP000194546"/>
    </source>
</evidence>